<organism evidence="2 3">
    <name type="scientific">Zymoseptoria tritici (strain ST99CH_3D7)</name>
    <dbReference type="NCBI Taxonomy" id="1276538"/>
    <lineage>
        <taxon>Eukaryota</taxon>
        <taxon>Fungi</taxon>
        <taxon>Dikarya</taxon>
        <taxon>Ascomycota</taxon>
        <taxon>Pezizomycotina</taxon>
        <taxon>Dothideomycetes</taxon>
        <taxon>Dothideomycetidae</taxon>
        <taxon>Mycosphaerellales</taxon>
        <taxon>Mycosphaerellaceae</taxon>
        <taxon>Zymoseptoria</taxon>
    </lineage>
</organism>
<evidence type="ECO:0000313" key="3">
    <source>
        <dbReference type="Proteomes" id="UP000215127"/>
    </source>
</evidence>
<proteinExistence type="predicted"/>
<feature type="domain" description="Methyltransferase" evidence="1">
    <location>
        <begin position="58"/>
        <end position="166"/>
    </location>
</feature>
<dbReference type="Proteomes" id="UP000215127">
    <property type="component" value="Chromosome 6"/>
</dbReference>
<evidence type="ECO:0000313" key="2">
    <source>
        <dbReference type="EMBL" id="SMQ52078.1"/>
    </source>
</evidence>
<dbReference type="EMBL" id="LT853697">
    <property type="protein sequence ID" value="SMQ52078.1"/>
    <property type="molecule type" value="Genomic_DNA"/>
</dbReference>
<dbReference type="Pfam" id="PF13847">
    <property type="entry name" value="Methyltransf_31"/>
    <property type="match status" value="1"/>
</dbReference>
<dbReference type="InterPro" id="IPR025714">
    <property type="entry name" value="Methyltranfer_dom"/>
</dbReference>
<dbReference type="AlphaFoldDB" id="A0A1X7RXD6"/>
<name>A0A1X7RXD6_ZYMT9</name>
<protein>
    <recommendedName>
        <fullName evidence="1">Methyltransferase domain-containing protein</fullName>
    </recommendedName>
</protein>
<dbReference type="InterPro" id="IPR029063">
    <property type="entry name" value="SAM-dependent_MTases_sf"/>
</dbReference>
<dbReference type="SUPFAM" id="SSF53335">
    <property type="entry name" value="S-adenosyl-L-methionine-dependent methyltransferases"/>
    <property type="match status" value="1"/>
</dbReference>
<evidence type="ECO:0000259" key="1">
    <source>
        <dbReference type="Pfam" id="PF13847"/>
    </source>
</evidence>
<dbReference type="GO" id="GO:0008168">
    <property type="term" value="F:methyltransferase activity"/>
    <property type="evidence" value="ECO:0007669"/>
    <property type="project" value="TreeGrafter"/>
</dbReference>
<dbReference type="Gene3D" id="3.40.50.150">
    <property type="entry name" value="Vaccinia Virus protein VP39"/>
    <property type="match status" value="1"/>
</dbReference>
<dbReference type="STRING" id="1276538.A0A1X7RXD6"/>
<dbReference type="CDD" id="cd02440">
    <property type="entry name" value="AdoMet_MTases"/>
    <property type="match status" value="1"/>
</dbReference>
<dbReference type="PANTHER" id="PTHR43591">
    <property type="entry name" value="METHYLTRANSFERASE"/>
    <property type="match status" value="1"/>
</dbReference>
<accession>A0A1X7RXD6</accession>
<dbReference type="PANTHER" id="PTHR43591:SF24">
    <property type="entry name" value="2-METHOXY-6-POLYPRENYL-1,4-BENZOQUINOL METHYLASE, MITOCHONDRIAL"/>
    <property type="match status" value="1"/>
</dbReference>
<keyword evidence="3" id="KW-1185">Reference proteome</keyword>
<reference evidence="2 3" key="1">
    <citation type="submission" date="2016-06" db="EMBL/GenBank/DDBJ databases">
        <authorList>
            <person name="Kjaerup R.B."/>
            <person name="Dalgaard T.S."/>
            <person name="Juul-Madsen H.R."/>
        </authorList>
    </citation>
    <scope>NUCLEOTIDE SEQUENCE [LARGE SCALE GENOMIC DNA]</scope>
</reference>
<sequence>MANNPNDNDDTAAKQGSVYSLGYNSTERSRLLAQDAAFLALLGTPPLSSHVKPSRIHKIIDIGCGVNASNSLLFARTFPSAKVYGVDLSPIAVTDKPSNLEFIQGNILHLLADGKDERLKEGSFDLVFSRLLISGMQDWKGYIEAVAKLLKPGGVLEMQDIAEWEFYLGDVPSSSSSSTMKPISQTENWQWPRFALEKMTAPPSRGGQGLDMGTFNRADEILREVGLEGVEKRLVGLPCDVELKGFEEGKRDVLREGRKAWRAAILKMMGGMLEGDERKEEMMGEVERTTEAREGMWFPFVVVWGRRPE</sequence>
<gene>
    <name evidence="2" type="ORF">ZT3D7_G7231</name>
</gene>